<name>A0A7S4LAV6_9EUGL</name>
<proteinExistence type="predicted"/>
<feature type="compositionally biased region" description="Basic and acidic residues" evidence="2">
    <location>
        <begin position="146"/>
        <end position="156"/>
    </location>
</feature>
<evidence type="ECO:0000313" key="4">
    <source>
        <dbReference type="EMBL" id="CAE0817261.1"/>
    </source>
</evidence>
<evidence type="ECO:0000259" key="3">
    <source>
        <dbReference type="PROSITE" id="PS50158"/>
    </source>
</evidence>
<dbReference type="AlphaFoldDB" id="A0A7S4LAV6"/>
<protein>
    <recommendedName>
        <fullName evidence="3">CCHC-type domain-containing protein</fullName>
    </recommendedName>
</protein>
<dbReference type="SMART" id="SM00343">
    <property type="entry name" value="ZnF_C2HC"/>
    <property type="match status" value="1"/>
</dbReference>
<gene>
    <name evidence="4" type="ORF">EGYM00163_LOCUS28423</name>
</gene>
<feature type="domain" description="CCHC-type" evidence="3">
    <location>
        <begin position="6"/>
        <end position="19"/>
    </location>
</feature>
<dbReference type="InterPro" id="IPR036875">
    <property type="entry name" value="Znf_CCHC_sf"/>
</dbReference>
<dbReference type="InterPro" id="IPR001878">
    <property type="entry name" value="Znf_CCHC"/>
</dbReference>
<dbReference type="Pfam" id="PF00098">
    <property type="entry name" value="zf-CCHC"/>
    <property type="match status" value="1"/>
</dbReference>
<dbReference type="GO" id="GO:0003676">
    <property type="term" value="F:nucleic acid binding"/>
    <property type="evidence" value="ECO:0007669"/>
    <property type="project" value="InterPro"/>
</dbReference>
<reference evidence="4" key="1">
    <citation type="submission" date="2021-01" db="EMBL/GenBank/DDBJ databases">
        <authorList>
            <person name="Corre E."/>
            <person name="Pelletier E."/>
            <person name="Niang G."/>
            <person name="Scheremetjew M."/>
            <person name="Finn R."/>
            <person name="Kale V."/>
            <person name="Holt S."/>
            <person name="Cochrane G."/>
            <person name="Meng A."/>
            <person name="Brown T."/>
            <person name="Cohen L."/>
        </authorList>
    </citation>
    <scope>NUCLEOTIDE SEQUENCE</scope>
    <source>
        <strain evidence="4">CCMP1594</strain>
    </source>
</reference>
<feature type="compositionally biased region" description="Basic and acidic residues" evidence="2">
    <location>
        <begin position="126"/>
        <end position="139"/>
    </location>
</feature>
<feature type="region of interest" description="Disordered" evidence="2">
    <location>
        <begin position="81"/>
        <end position="181"/>
    </location>
</feature>
<evidence type="ECO:0000256" key="2">
    <source>
        <dbReference type="SAM" id="MobiDB-lite"/>
    </source>
</evidence>
<dbReference type="Gene3D" id="4.10.60.10">
    <property type="entry name" value="Zinc finger, CCHC-type"/>
    <property type="match status" value="1"/>
</dbReference>
<dbReference type="GO" id="GO:0008270">
    <property type="term" value="F:zinc ion binding"/>
    <property type="evidence" value="ECO:0007669"/>
    <property type="project" value="UniProtKB-KW"/>
</dbReference>
<organism evidence="4">
    <name type="scientific">Eutreptiella gymnastica</name>
    <dbReference type="NCBI Taxonomy" id="73025"/>
    <lineage>
        <taxon>Eukaryota</taxon>
        <taxon>Discoba</taxon>
        <taxon>Euglenozoa</taxon>
        <taxon>Euglenida</taxon>
        <taxon>Spirocuta</taxon>
        <taxon>Euglenophyceae</taxon>
        <taxon>Eutreptiales</taxon>
        <taxon>Eutreptiaceae</taxon>
        <taxon>Eutreptiella</taxon>
    </lineage>
</organism>
<accession>A0A7S4LAV6</accession>
<dbReference type="EMBL" id="HBJA01081310">
    <property type="protein sequence ID" value="CAE0817261.1"/>
    <property type="molecule type" value="Transcribed_RNA"/>
</dbReference>
<dbReference type="SUPFAM" id="SSF57756">
    <property type="entry name" value="Retrovirus zinc finger-like domains"/>
    <property type="match status" value="1"/>
</dbReference>
<keyword evidence="1" id="KW-0863">Zinc-finger</keyword>
<keyword evidence="1" id="KW-0862">Zinc</keyword>
<dbReference type="PROSITE" id="PS50158">
    <property type="entry name" value="ZF_CCHC"/>
    <property type="match status" value="1"/>
</dbReference>
<sequence length="181" mass="20299">MKTRECKRCGEVGHFVKDCSSRNKPLKGYVAIDPSTQQMACNFCGLPGCYDRGERCPERLALKPDTVKNQPPGILDVLAQPHRQVSARVKRPPKLTPEQRKKAKALAAQKQAEREEHLALKRKAKKAEAEAKKKAEAKTGAKGQKSKADKKKDQSKKIQKPKAPMVWRNGTLRPKASWIHN</sequence>
<keyword evidence="1" id="KW-0479">Metal-binding</keyword>
<evidence type="ECO:0000256" key="1">
    <source>
        <dbReference type="PROSITE-ProRule" id="PRU00047"/>
    </source>
</evidence>